<evidence type="ECO:0000256" key="2">
    <source>
        <dbReference type="ARBA" id="ARBA00023002"/>
    </source>
</evidence>
<dbReference type="EMBL" id="KQ947416">
    <property type="protein sequence ID" value="KUJ16280.1"/>
    <property type="molecule type" value="Genomic_DNA"/>
</dbReference>
<organism evidence="3 4">
    <name type="scientific">Mollisia scopiformis</name>
    <name type="common">Conifer needle endophyte fungus</name>
    <name type="synonym">Phialocephala scopiformis</name>
    <dbReference type="NCBI Taxonomy" id="149040"/>
    <lineage>
        <taxon>Eukaryota</taxon>
        <taxon>Fungi</taxon>
        <taxon>Dikarya</taxon>
        <taxon>Ascomycota</taxon>
        <taxon>Pezizomycotina</taxon>
        <taxon>Leotiomycetes</taxon>
        <taxon>Helotiales</taxon>
        <taxon>Mollisiaceae</taxon>
        <taxon>Mollisia</taxon>
    </lineage>
</organism>
<dbReference type="Gene3D" id="3.40.50.720">
    <property type="entry name" value="NAD(P)-binding Rossmann-like Domain"/>
    <property type="match status" value="1"/>
</dbReference>
<dbReference type="OrthoDB" id="1274115at2759"/>
<dbReference type="RefSeq" id="XP_018070635.1">
    <property type="nucleotide sequence ID" value="XM_018222594.1"/>
</dbReference>
<dbReference type="GeneID" id="28832320"/>
<dbReference type="PANTHER" id="PTHR43976:SF16">
    <property type="entry name" value="SHORT-CHAIN DEHYDROGENASE_REDUCTASE FAMILY PROTEIN"/>
    <property type="match status" value="1"/>
</dbReference>
<accession>A0A194X7Z3</accession>
<reference evidence="3 4" key="1">
    <citation type="submission" date="2015-10" db="EMBL/GenBank/DDBJ databases">
        <title>Full genome of DAOMC 229536 Phialocephala scopiformis, a fungal endophyte of spruce producing the potent anti-insectan compound rugulosin.</title>
        <authorList>
            <consortium name="DOE Joint Genome Institute"/>
            <person name="Walker A.K."/>
            <person name="Frasz S.L."/>
            <person name="Seifert K.A."/>
            <person name="Miller J.D."/>
            <person name="Mondo S.J."/>
            <person name="Labutti K."/>
            <person name="Lipzen A."/>
            <person name="Dockter R."/>
            <person name="Kennedy M."/>
            <person name="Grigoriev I.V."/>
            <person name="Spatafora J.W."/>
        </authorList>
    </citation>
    <scope>NUCLEOTIDE SEQUENCE [LARGE SCALE GENOMIC DNA]</scope>
    <source>
        <strain evidence="3 4">CBS 120377</strain>
    </source>
</reference>
<dbReference type="GO" id="GO:0016491">
    <property type="term" value="F:oxidoreductase activity"/>
    <property type="evidence" value="ECO:0007669"/>
    <property type="project" value="UniProtKB-KW"/>
</dbReference>
<sequence length="132" mass="14716">MGFVETLQRETEHLGIQSIISEPGEFRTNVSSSSGKESEFAKDVDYGELARRVQAGLKASNRKQKGDTKKAAKIMVDVVKGEGVEGGKSMPKRLPLGRDCLETVRRKETLELCDEWEEIVENTESEKDDRVG</sequence>
<evidence type="ECO:0000256" key="1">
    <source>
        <dbReference type="ARBA" id="ARBA00006484"/>
    </source>
</evidence>
<protein>
    <submittedName>
        <fullName evidence="3">Uncharacterized protein</fullName>
    </submittedName>
</protein>
<name>A0A194X7Z3_MOLSC</name>
<dbReference type="InterPro" id="IPR051911">
    <property type="entry name" value="SDR_oxidoreductase"/>
</dbReference>
<keyword evidence="4" id="KW-1185">Reference proteome</keyword>
<dbReference type="PANTHER" id="PTHR43976">
    <property type="entry name" value="SHORT CHAIN DEHYDROGENASE"/>
    <property type="match status" value="1"/>
</dbReference>
<dbReference type="InParanoid" id="A0A194X7Z3"/>
<evidence type="ECO:0000313" key="4">
    <source>
        <dbReference type="Proteomes" id="UP000070700"/>
    </source>
</evidence>
<keyword evidence="2" id="KW-0560">Oxidoreductase</keyword>
<dbReference type="AlphaFoldDB" id="A0A194X7Z3"/>
<comment type="similarity">
    <text evidence="1">Belongs to the short-chain dehydrogenases/reductases (SDR) family.</text>
</comment>
<evidence type="ECO:0000313" key="3">
    <source>
        <dbReference type="EMBL" id="KUJ16280.1"/>
    </source>
</evidence>
<dbReference type="Proteomes" id="UP000070700">
    <property type="component" value="Unassembled WGS sequence"/>
</dbReference>
<proteinExistence type="inferred from homology"/>
<gene>
    <name evidence="3" type="ORF">LY89DRAFT_782568</name>
</gene>
<dbReference type="KEGG" id="psco:LY89DRAFT_782568"/>